<gene>
    <name evidence="1" type="ORF">GJA_2176</name>
</gene>
<organism evidence="1 2">
    <name type="scientific">Janthinobacterium agaricidamnosum NBRC 102515 = DSM 9628</name>
    <dbReference type="NCBI Taxonomy" id="1349767"/>
    <lineage>
        <taxon>Bacteria</taxon>
        <taxon>Pseudomonadati</taxon>
        <taxon>Pseudomonadota</taxon>
        <taxon>Betaproteobacteria</taxon>
        <taxon>Burkholderiales</taxon>
        <taxon>Oxalobacteraceae</taxon>
        <taxon>Janthinobacterium</taxon>
    </lineage>
</organism>
<dbReference type="GO" id="GO:0004177">
    <property type="term" value="F:aminopeptidase activity"/>
    <property type="evidence" value="ECO:0007669"/>
    <property type="project" value="UniProtKB-KW"/>
</dbReference>
<name>W0V4K5_9BURK</name>
<dbReference type="OrthoDB" id="3078209at2"/>
<evidence type="ECO:0000313" key="1">
    <source>
        <dbReference type="EMBL" id="CDG82811.1"/>
    </source>
</evidence>
<dbReference type="AlphaFoldDB" id="W0V4K5"/>
<dbReference type="Proteomes" id="UP000027604">
    <property type="component" value="Chromosome I"/>
</dbReference>
<accession>W0V4K5</accession>
<sequence length="266" mass="27818">MSLEHLARPLSSALSSACATRRTPGWSLDSHLGNDADKACLAGLIGSRRDPALLLTASHGVGFPAGDARQASCQGALLCQDWPGPLAHAGALPPAFFFSGEDARRGPSPAGLVSLHFACYSAGTPQFDNFAAGTRQAPRRIAAAPMLAPLAQQLLGHAGGGALAFIGHVDRAWGYSFMWPGAKAAQIGMFEDLLCSLMDGYTVGHAMDIFGLRHAVLAAGLTEELGRIRNGRKIDHARIAGMWTALNDARNYVIVGDPAVRLAALA</sequence>
<dbReference type="KEGG" id="jag:GJA_2176"/>
<reference evidence="1 2" key="1">
    <citation type="journal article" date="2015" name="Genome Announc.">
        <title>Genome Sequence of Mushroom Soft-Rot Pathogen Janthinobacterium agaricidamnosum.</title>
        <authorList>
            <person name="Graupner K."/>
            <person name="Lackner G."/>
            <person name="Hertweck C."/>
        </authorList>
    </citation>
    <scope>NUCLEOTIDE SEQUENCE [LARGE SCALE GENOMIC DNA]</scope>
    <source>
        <strain evidence="2">NBRC 102515 / DSM 9628</strain>
    </source>
</reference>
<dbReference type="HOGENOM" id="CLU_1044997_0_0_4"/>
<dbReference type="eggNOG" id="COG4870">
    <property type="taxonomic scope" value="Bacteria"/>
</dbReference>
<dbReference type="PATRIC" id="fig|1349767.4.peg.3934"/>
<evidence type="ECO:0000313" key="2">
    <source>
        <dbReference type="Proteomes" id="UP000027604"/>
    </source>
</evidence>
<dbReference type="STRING" id="1349767.GJA_2176"/>
<dbReference type="RefSeq" id="WP_061301575.1">
    <property type="nucleotide sequence ID" value="NZ_BCTH01000028.1"/>
</dbReference>
<keyword evidence="2" id="KW-1185">Reference proteome</keyword>
<proteinExistence type="predicted"/>
<keyword evidence="1" id="KW-0645">Protease</keyword>
<protein>
    <submittedName>
        <fullName evidence="1">Peptidase M17 leucyl aminopeptidase domain protein</fullName>
    </submittedName>
</protein>
<dbReference type="EMBL" id="HG322949">
    <property type="protein sequence ID" value="CDG82811.1"/>
    <property type="molecule type" value="Genomic_DNA"/>
</dbReference>
<keyword evidence="1" id="KW-0378">Hydrolase</keyword>
<keyword evidence="1" id="KW-0031">Aminopeptidase</keyword>